<dbReference type="Proteomes" id="UP000265040">
    <property type="component" value="Chromosome 1"/>
</dbReference>
<dbReference type="Ensembl" id="ENSATET00000077005.1">
    <property type="protein sequence ID" value="ENSATEP00000075151.1"/>
    <property type="gene ID" value="ENSATEG00000033218.1"/>
</dbReference>
<dbReference type="SMART" id="SM00368">
    <property type="entry name" value="LRR_RI"/>
    <property type="match status" value="12"/>
</dbReference>
<dbReference type="RefSeq" id="XP_026215009.1">
    <property type="nucleotide sequence ID" value="XM_026359224.1"/>
</dbReference>
<dbReference type="Pfam" id="PF13516">
    <property type="entry name" value="LRR_6"/>
    <property type="match status" value="5"/>
</dbReference>
<reference evidence="6 7" key="1">
    <citation type="submission" date="2021-04" db="EMBL/GenBank/DDBJ databases">
        <authorList>
            <consortium name="Wellcome Sanger Institute Data Sharing"/>
        </authorList>
    </citation>
    <scope>NUCLEOTIDE SEQUENCE [LARGE SCALE GENOMIC DNA]</scope>
</reference>
<dbReference type="PROSITE" id="PS50837">
    <property type="entry name" value="NACHT"/>
    <property type="match status" value="1"/>
</dbReference>
<feature type="domain" description="NACHT" evidence="5">
    <location>
        <begin position="85"/>
        <end position="217"/>
    </location>
</feature>
<name>A0AAQ6IK69_ANATE</name>
<keyword evidence="7" id="KW-1185">Reference proteome</keyword>
<evidence type="ECO:0000313" key="6">
    <source>
        <dbReference type="Ensembl" id="ENSATEP00000075151.1"/>
    </source>
</evidence>
<evidence type="ECO:0000256" key="3">
    <source>
        <dbReference type="ARBA" id="ARBA00022741"/>
    </source>
</evidence>
<dbReference type="Gene3D" id="3.80.10.10">
    <property type="entry name" value="Ribonuclease Inhibitor"/>
    <property type="match status" value="2"/>
</dbReference>
<dbReference type="InterPro" id="IPR006553">
    <property type="entry name" value="Leu-rich_rpt_Cys-con_subtyp"/>
</dbReference>
<dbReference type="RefSeq" id="XP_026215010.1">
    <property type="nucleotide sequence ID" value="XM_026359225.1"/>
</dbReference>
<reference evidence="6" key="2">
    <citation type="submission" date="2025-08" db="UniProtKB">
        <authorList>
            <consortium name="Ensembl"/>
        </authorList>
    </citation>
    <scope>IDENTIFICATION</scope>
</reference>
<keyword evidence="2" id="KW-0677">Repeat</keyword>
<evidence type="ECO:0000313" key="7">
    <source>
        <dbReference type="Proteomes" id="UP000265040"/>
    </source>
</evidence>
<dbReference type="SMART" id="SM00367">
    <property type="entry name" value="LRR_CC"/>
    <property type="match status" value="6"/>
</dbReference>
<evidence type="ECO:0000259" key="5">
    <source>
        <dbReference type="PROSITE" id="PS50837"/>
    </source>
</evidence>
<evidence type="ECO:0000256" key="1">
    <source>
        <dbReference type="ARBA" id="ARBA00022614"/>
    </source>
</evidence>
<dbReference type="SUPFAM" id="SSF52047">
    <property type="entry name" value="RNI-like"/>
    <property type="match status" value="2"/>
</dbReference>
<organism evidence="6 7">
    <name type="scientific">Anabas testudineus</name>
    <name type="common">Climbing perch</name>
    <name type="synonym">Anthias testudineus</name>
    <dbReference type="NCBI Taxonomy" id="64144"/>
    <lineage>
        <taxon>Eukaryota</taxon>
        <taxon>Metazoa</taxon>
        <taxon>Chordata</taxon>
        <taxon>Craniata</taxon>
        <taxon>Vertebrata</taxon>
        <taxon>Euteleostomi</taxon>
        <taxon>Actinopterygii</taxon>
        <taxon>Neopterygii</taxon>
        <taxon>Teleostei</taxon>
        <taxon>Neoteleostei</taxon>
        <taxon>Acanthomorphata</taxon>
        <taxon>Anabantaria</taxon>
        <taxon>Anabantiformes</taxon>
        <taxon>Anabantoidei</taxon>
        <taxon>Anabantidae</taxon>
        <taxon>Anabas</taxon>
    </lineage>
</organism>
<dbReference type="InterPro" id="IPR027417">
    <property type="entry name" value="P-loop_NTPase"/>
</dbReference>
<dbReference type="PANTHER" id="PTHR24106">
    <property type="entry name" value="NACHT, LRR AND CARD DOMAINS-CONTAINING"/>
    <property type="match status" value="1"/>
</dbReference>
<dbReference type="InterPro" id="IPR007111">
    <property type="entry name" value="NACHT_NTPase"/>
</dbReference>
<protein>
    <recommendedName>
        <fullName evidence="5">NACHT domain-containing protein</fullName>
    </recommendedName>
</protein>
<evidence type="ECO:0000256" key="4">
    <source>
        <dbReference type="ARBA" id="ARBA00022840"/>
    </source>
</evidence>
<accession>A0AAQ6IK69</accession>
<dbReference type="PROSITE" id="PS51450">
    <property type="entry name" value="LRR"/>
    <property type="match status" value="1"/>
</dbReference>
<dbReference type="Pfam" id="PF05729">
    <property type="entry name" value="NACHT"/>
    <property type="match status" value="1"/>
</dbReference>
<proteinExistence type="predicted"/>
<dbReference type="InterPro" id="IPR001611">
    <property type="entry name" value="Leu-rich_rpt"/>
</dbReference>
<dbReference type="AlphaFoldDB" id="A0AAQ6IK69"/>
<keyword evidence="4" id="KW-0067">ATP-binding</keyword>
<dbReference type="GeneID" id="113161568"/>
<keyword evidence="3" id="KW-0547">Nucleotide-binding</keyword>
<dbReference type="GeneTree" id="ENSGT01150000286911"/>
<evidence type="ECO:0000256" key="2">
    <source>
        <dbReference type="ARBA" id="ARBA00022737"/>
    </source>
</evidence>
<dbReference type="SUPFAM" id="SSF52540">
    <property type="entry name" value="P-loop containing nucleoside triphosphate hydrolases"/>
    <property type="match status" value="1"/>
</dbReference>
<dbReference type="RefSeq" id="XP_026215011.1">
    <property type="nucleotide sequence ID" value="XM_026359226.1"/>
</dbReference>
<dbReference type="InterPro" id="IPR032675">
    <property type="entry name" value="LRR_dom_sf"/>
</dbReference>
<keyword evidence="1" id="KW-0433">Leucine-rich repeat</keyword>
<dbReference type="GO" id="GO:0005524">
    <property type="term" value="F:ATP binding"/>
    <property type="evidence" value="ECO:0007669"/>
    <property type="project" value="UniProtKB-KW"/>
</dbReference>
<dbReference type="InterPro" id="IPR051261">
    <property type="entry name" value="NLR"/>
</dbReference>
<sequence length="965" mass="109305">MDLQTCLKTTLKNKYQKLGEAYYENSLLPSRLCYRDIRQKDLLADMHKHEFCYVHSNCLQSWIALPTVPLTDILSCDCKHSSSKRTVITVGVSGVGKTTAVQRCALEWAEGKEYHHIHLLFVLTFWELNLLKQNKLSLIELLQTFYSELQDLDANVGNLNKNNVWFVVDGLDEYNLPLNFSSPIVTDVSEVSTVDVLVTNLIMGNLLSNAHVWITTRYAAASRIPNLYLLKETEVQWFSEQQMEQHFRTIIGDDDLANKAIDQVKVSRSLDFLYLVPSICTIMANVFKNHLKPNDGLKLSPVNLTQIYTLLVKASNSDFVNKLKKLALLEILKRNVEKEKEMYVFYKDDFVLSDISVEEASTFSKEFPLLWREEKGLYNTTVFRFGHWSIQHYLSASANLEYTDVFSRSRCFQYFVDEGARSVEGTYDVFLRFIFGLIREHCVLEPTDELFEYTKKKILECSSVTLYYCLREYDSLALLNEVKFFRKYGISPIDDIASKHFKVFIKKIRFFQEMYKTFQMQVSARCDERLLRELPAVLDSRMAMLQFSNLTDKCCPALAAVLSTRESFLKVIDLGYNSISDKGVMTLVEGLNNQSCRLKTLRLQGCGLTSQACQYLATALTQSLKLRELDLSCNDIGDDGLRLLSSGLGSLECHLEILKLSQCNIEHQGCYHLATALQKNSSHLKVLDLSINMVGDKGANELLQKFDISKLKKLEVYHCGLTVLSCKNIAEALKSESSTLIQLNLSSNSLKDAGFALICEGMYAWCRLEKLNVSRCGITGLGCFYLSKVLCSVSQLYSSEFLQKTDWQAVELKDLDLSINFLGDNGVKEILAGLENPYSHLKTLNLSFCNLTEDCCAELASGIASEDCIISKLDLSGNNLQDKGVRRLCVGLRSPQCKLEILSLRTCGLTSRSIQFLITAIKSNPESLIELHVIGNSLEDSDIRELTELANNPKYSLYVIDVSAD</sequence>
<dbReference type="Gene3D" id="3.40.50.300">
    <property type="entry name" value="P-loop containing nucleotide triphosphate hydrolases"/>
    <property type="match status" value="1"/>
</dbReference>
<reference evidence="6" key="3">
    <citation type="submission" date="2025-09" db="UniProtKB">
        <authorList>
            <consortium name="Ensembl"/>
        </authorList>
    </citation>
    <scope>IDENTIFICATION</scope>
</reference>